<evidence type="ECO:0000256" key="5">
    <source>
        <dbReference type="ARBA" id="ARBA00023274"/>
    </source>
</evidence>
<name>A0A1F5P5M5_9BACT</name>
<reference evidence="8 9" key="1">
    <citation type="journal article" date="2016" name="Nat. Commun.">
        <title>Thousands of microbial genomes shed light on interconnected biogeochemical processes in an aquifer system.</title>
        <authorList>
            <person name="Anantharaman K."/>
            <person name="Brown C.T."/>
            <person name="Hug L.A."/>
            <person name="Sharon I."/>
            <person name="Castelle C.J."/>
            <person name="Probst A.J."/>
            <person name="Thomas B.C."/>
            <person name="Singh A."/>
            <person name="Wilkins M.J."/>
            <person name="Karaoz U."/>
            <person name="Brodie E.L."/>
            <person name="Williams K.H."/>
            <person name="Hubbard S.S."/>
            <person name="Banfield J.F."/>
        </authorList>
    </citation>
    <scope>NUCLEOTIDE SEQUENCE [LARGE SCALE GENOMIC DNA]</scope>
</reference>
<dbReference type="PANTHER" id="PTHR11229">
    <property type="entry name" value="50S RIBOSOMAL PROTEIN L3"/>
    <property type="match status" value="1"/>
</dbReference>
<gene>
    <name evidence="7" type="primary">rplC</name>
    <name evidence="8" type="ORF">A3J48_02990</name>
</gene>
<dbReference type="Gene3D" id="2.40.30.10">
    <property type="entry name" value="Translation factors"/>
    <property type="match status" value="1"/>
</dbReference>
<dbReference type="EMBL" id="MFES01000027">
    <property type="protein sequence ID" value="OGE85114.1"/>
    <property type="molecule type" value="Genomic_DNA"/>
</dbReference>
<dbReference type="Gene3D" id="3.30.160.810">
    <property type="match status" value="1"/>
</dbReference>
<dbReference type="Pfam" id="PF00297">
    <property type="entry name" value="Ribosomal_L3"/>
    <property type="match status" value="1"/>
</dbReference>
<evidence type="ECO:0000256" key="2">
    <source>
        <dbReference type="ARBA" id="ARBA00022730"/>
    </source>
</evidence>
<dbReference type="GO" id="GO:0022625">
    <property type="term" value="C:cytosolic large ribosomal subunit"/>
    <property type="evidence" value="ECO:0007669"/>
    <property type="project" value="TreeGrafter"/>
</dbReference>
<keyword evidence="3 7" id="KW-0694">RNA-binding</keyword>
<evidence type="ECO:0000313" key="9">
    <source>
        <dbReference type="Proteomes" id="UP000176786"/>
    </source>
</evidence>
<comment type="caution">
    <text evidence="8">The sequence shown here is derived from an EMBL/GenBank/DDBJ whole genome shotgun (WGS) entry which is preliminary data.</text>
</comment>
<dbReference type="InterPro" id="IPR009000">
    <property type="entry name" value="Transl_B-barrel_sf"/>
</dbReference>
<dbReference type="InterPro" id="IPR000597">
    <property type="entry name" value="Ribosomal_uL3"/>
</dbReference>
<dbReference type="STRING" id="1817832.A3J48_02990"/>
<organism evidence="8 9">
    <name type="scientific">Candidatus Doudnabacteria bacterium RIFCSPHIGHO2_02_FULL_46_11</name>
    <dbReference type="NCBI Taxonomy" id="1817832"/>
    <lineage>
        <taxon>Bacteria</taxon>
        <taxon>Candidatus Doudnaibacteriota</taxon>
    </lineage>
</organism>
<dbReference type="SUPFAM" id="SSF50447">
    <property type="entry name" value="Translation proteins"/>
    <property type="match status" value="1"/>
</dbReference>
<dbReference type="GO" id="GO:0003735">
    <property type="term" value="F:structural constituent of ribosome"/>
    <property type="evidence" value="ECO:0007669"/>
    <property type="project" value="UniProtKB-UniRule"/>
</dbReference>
<dbReference type="GO" id="GO:0006412">
    <property type="term" value="P:translation"/>
    <property type="evidence" value="ECO:0007669"/>
    <property type="project" value="UniProtKB-UniRule"/>
</dbReference>
<accession>A0A1F5P5M5</accession>
<dbReference type="HAMAP" id="MF_01325_B">
    <property type="entry name" value="Ribosomal_uL3_B"/>
    <property type="match status" value="1"/>
</dbReference>
<evidence type="ECO:0000256" key="4">
    <source>
        <dbReference type="ARBA" id="ARBA00022980"/>
    </source>
</evidence>
<dbReference type="GO" id="GO:0019843">
    <property type="term" value="F:rRNA binding"/>
    <property type="evidence" value="ECO:0007669"/>
    <property type="project" value="UniProtKB-UniRule"/>
</dbReference>
<dbReference type="FunFam" id="2.40.30.10:FF:000004">
    <property type="entry name" value="50S ribosomal protein L3"/>
    <property type="match status" value="1"/>
</dbReference>
<proteinExistence type="inferred from homology"/>
<dbReference type="Proteomes" id="UP000176786">
    <property type="component" value="Unassembled WGS sequence"/>
</dbReference>
<comment type="similarity">
    <text evidence="1 7">Belongs to the universal ribosomal protein uL3 family.</text>
</comment>
<dbReference type="AlphaFoldDB" id="A0A1F5P5M5"/>
<evidence type="ECO:0000313" key="8">
    <source>
        <dbReference type="EMBL" id="OGE85114.1"/>
    </source>
</evidence>
<keyword evidence="4 7" id="KW-0689">Ribosomal protein</keyword>
<comment type="subunit">
    <text evidence="7">Part of the 50S ribosomal subunit. Forms a cluster with proteins L14 and L19.</text>
</comment>
<evidence type="ECO:0000256" key="3">
    <source>
        <dbReference type="ARBA" id="ARBA00022884"/>
    </source>
</evidence>
<keyword evidence="2 7" id="KW-0699">rRNA-binding</keyword>
<evidence type="ECO:0000256" key="6">
    <source>
        <dbReference type="ARBA" id="ARBA00035243"/>
    </source>
</evidence>
<dbReference type="NCBIfam" id="TIGR03625">
    <property type="entry name" value="L3_bact"/>
    <property type="match status" value="1"/>
</dbReference>
<evidence type="ECO:0000256" key="7">
    <source>
        <dbReference type="HAMAP-Rule" id="MF_01325"/>
    </source>
</evidence>
<sequence length="208" mass="22532">MSKFILGSKLNMSQVFDQEGRVVPVTVISAGPVKIVQVKKSDGKDKYDAVQVGFGKKAKTSKALAGHTKTNGNFKFLREFIVKGEENFEVGQELNTSQFEVGDFVDVQGVMKGRGFTGPVKRYDFKGAPKTHGHDHPRAVGSIGQRFPQHTMKGKRMAGRMGGHYVTVKNLLVVEIDAAKNLMAVRGAIPGANGSLVTITQSLKASKK</sequence>
<comment type="function">
    <text evidence="7">One of the primary rRNA binding proteins, it binds directly near the 3'-end of the 23S rRNA, where it nucleates assembly of the 50S subunit.</text>
</comment>
<dbReference type="PANTHER" id="PTHR11229:SF16">
    <property type="entry name" value="LARGE RIBOSOMAL SUBUNIT PROTEIN UL3C"/>
    <property type="match status" value="1"/>
</dbReference>
<evidence type="ECO:0000256" key="1">
    <source>
        <dbReference type="ARBA" id="ARBA00006540"/>
    </source>
</evidence>
<dbReference type="InterPro" id="IPR019927">
    <property type="entry name" value="Ribosomal_uL3_bac/org-type"/>
</dbReference>
<keyword evidence="5 7" id="KW-0687">Ribonucleoprotein</keyword>
<protein>
    <recommendedName>
        <fullName evidence="6 7">Large ribosomal subunit protein uL3</fullName>
    </recommendedName>
</protein>